<name>A0ABS4KGA2_9FIRM</name>
<feature type="transmembrane region" description="Helical" evidence="1">
    <location>
        <begin position="20"/>
        <end position="40"/>
    </location>
</feature>
<gene>
    <name evidence="2" type="ORF">J2Z35_000598</name>
</gene>
<evidence type="ECO:0008006" key="4">
    <source>
        <dbReference type="Google" id="ProtNLM"/>
    </source>
</evidence>
<dbReference type="Pfam" id="PF06161">
    <property type="entry name" value="DUF975"/>
    <property type="match status" value="1"/>
</dbReference>
<reference evidence="2 3" key="1">
    <citation type="submission" date="2021-03" db="EMBL/GenBank/DDBJ databases">
        <title>Genomic Encyclopedia of Type Strains, Phase IV (KMG-IV): sequencing the most valuable type-strain genomes for metagenomic binning, comparative biology and taxonomic classification.</title>
        <authorList>
            <person name="Goeker M."/>
        </authorList>
    </citation>
    <scope>NUCLEOTIDE SEQUENCE [LARGE SCALE GENOMIC DNA]</scope>
    <source>
        <strain evidence="2 3">DSM 27512</strain>
    </source>
</reference>
<accession>A0ABS4KGA2</accession>
<keyword evidence="1" id="KW-0472">Membrane</keyword>
<keyword evidence="3" id="KW-1185">Reference proteome</keyword>
<protein>
    <recommendedName>
        <fullName evidence="4">DUF975 family protein</fullName>
    </recommendedName>
</protein>
<feature type="transmembrane region" description="Helical" evidence="1">
    <location>
        <begin position="211"/>
        <end position="232"/>
    </location>
</feature>
<keyword evidence="1" id="KW-0812">Transmembrane</keyword>
<evidence type="ECO:0000256" key="1">
    <source>
        <dbReference type="SAM" id="Phobius"/>
    </source>
</evidence>
<dbReference type="PANTHER" id="PTHR40076:SF1">
    <property type="entry name" value="MEMBRANE PROTEIN"/>
    <property type="match status" value="1"/>
</dbReference>
<evidence type="ECO:0000313" key="2">
    <source>
        <dbReference type="EMBL" id="MBP2026807.1"/>
    </source>
</evidence>
<dbReference type="EMBL" id="JAGGLI010000004">
    <property type="protein sequence ID" value="MBP2026807.1"/>
    <property type="molecule type" value="Genomic_DNA"/>
</dbReference>
<feature type="transmembrane region" description="Helical" evidence="1">
    <location>
        <begin position="141"/>
        <end position="165"/>
    </location>
</feature>
<sequence length="257" mass="28886">MWTRKELKTKAKEFLNKYYWKAFAVALVIALAGGNENIVFNSGGRGSSSEGSGVRFEGREVVINNSDSFLGRVFDTIGIPGIIAISLIVAIMIIILFLSLRVFIGIPLEIGGRKFFLDGTEKEPRVGDLSWVFRSNSYPNIVITMVLRGVYTLLWTLLLIIPGIVKHYSYKMVPYILVEDPDVDSSEAIKKSMSMTQGHKMDMFVLDLSFLGWYILGALMFGIGVFLVHPYYEATYAQLYKTLNHESYAPKVNLAKE</sequence>
<dbReference type="InterPro" id="IPR010380">
    <property type="entry name" value="DUF975"/>
</dbReference>
<dbReference type="RefSeq" id="WP_209659183.1">
    <property type="nucleotide sequence ID" value="NZ_JAGGLI010000004.1"/>
</dbReference>
<feature type="transmembrane region" description="Helical" evidence="1">
    <location>
        <begin position="77"/>
        <end position="104"/>
    </location>
</feature>
<keyword evidence="1" id="KW-1133">Transmembrane helix</keyword>
<comment type="caution">
    <text evidence="2">The sequence shown here is derived from an EMBL/GenBank/DDBJ whole genome shotgun (WGS) entry which is preliminary data.</text>
</comment>
<evidence type="ECO:0000313" key="3">
    <source>
        <dbReference type="Proteomes" id="UP001314903"/>
    </source>
</evidence>
<organism evidence="2 3">
    <name type="scientific">Acetoanaerobium pronyense</name>
    <dbReference type="NCBI Taxonomy" id="1482736"/>
    <lineage>
        <taxon>Bacteria</taxon>
        <taxon>Bacillati</taxon>
        <taxon>Bacillota</taxon>
        <taxon>Clostridia</taxon>
        <taxon>Peptostreptococcales</taxon>
        <taxon>Filifactoraceae</taxon>
        <taxon>Acetoanaerobium</taxon>
    </lineage>
</organism>
<dbReference type="Proteomes" id="UP001314903">
    <property type="component" value="Unassembled WGS sequence"/>
</dbReference>
<proteinExistence type="predicted"/>
<dbReference type="PANTHER" id="PTHR40076">
    <property type="entry name" value="MEMBRANE PROTEIN-RELATED"/>
    <property type="match status" value="1"/>
</dbReference>